<keyword evidence="4" id="KW-1185">Reference proteome</keyword>
<evidence type="ECO:0000313" key="4">
    <source>
        <dbReference type="Proteomes" id="UP000523087"/>
    </source>
</evidence>
<dbReference type="Pfam" id="PF12840">
    <property type="entry name" value="HTH_20"/>
    <property type="match status" value="1"/>
</dbReference>
<dbReference type="SUPFAM" id="SSF46785">
    <property type="entry name" value="Winged helix' DNA-binding domain"/>
    <property type="match status" value="1"/>
</dbReference>
<evidence type="ECO:0000259" key="2">
    <source>
        <dbReference type="SMART" id="SM00418"/>
    </source>
</evidence>
<dbReference type="SMART" id="SM00418">
    <property type="entry name" value="HTH_ARSR"/>
    <property type="match status" value="1"/>
</dbReference>
<dbReference type="GO" id="GO:0003677">
    <property type="term" value="F:DNA binding"/>
    <property type="evidence" value="ECO:0007669"/>
    <property type="project" value="UniProtKB-KW"/>
</dbReference>
<dbReference type="Proteomes" id="UP000523087">
    <property type="component" value="Unassembled WGS sequence"/>
</dbReference>
<dbReference type="RefSeq" id="WP_181557274.1">
    <property type="nucleotide sequence ID" value="NZ_CP064060.1"/>
</dbReference>
<dbReference type="Gene3D" id="6.10.140.2180">
    <property type="match status" value="1"/>
</dbReference>
<evidence type="ECO:0000256" key="1">
    <source>
        <dbReference type="ARBA" id="ARBA00023125"/>
    </source>
</evidence>
<dbReference type="InterPro" id="IPR001845">
    <property type="entry name" value="HTH_ArsR_DNA-bd_dom"/>
</dbReference>
<accession>A0A7V9Z9X8</accession>
<dbReference type="NCBIfam" id="NF005061">
    <property type="entry name" value="PRK06474.1"/>
    <property type="match status" value="1"/>
</dbReference>
<keyword evidence="1 3" id="KW-0238">DNA-binding</keyword>
<organism evidence="3 4">
    <name type="scientific">Thermaerobacillus caldiproteolyticus</name>
    <dbReference type="NCBI Taxonomy" id="247480"/>
    <lineage>
        <taxon>Bacteria</taxon>
        <taxon>Bacillati</taxon>
        <taxon>Bacillota</taxon>
        <taxon>Bacilli</taxon>
        <taxon>Bacillales</taxon>
        <taxon>Anoxybacillaceae</taxon>
        <taxon>Thermaerobacillus</taxon>
    </lineage>
</organism>
<dbReference type="EMBL" id="JACDUT010000014">
    <property type="protein sequence ID" value="MBA2876586.1"/>
    <property type="molecule type" value="Genomic_DNA"/>
</dbReference>
<name>A0A7V9Z9X8_9BACL</name>
<comment type="caution">
    <text evidence="3">The sequence shown here is derived from an EMBL/GenBank/DDBJ whole genome shotgun (WGS) entry which is preliminary data.</text>
</comment>
<protein>
    <submittedName>
        <fullName evidence="3">DNA-binding transcriptional ArsR family regulator</fullName>
    </submittedName>
</protein>
<feature type="domain" description="HTH arsR-type" evidence="2">
    <location>
        <begin position="8"/>
        <end position="92"/>
    </location>
</feature>
<proteinExistence type="predicted"/>
<reference evidence="3 4" key="1">
    <citation type="submission" date="2020-07" db="EMBL/GenBank/DDBJ databases">
        <title>Genomic Encyclopedia of Type Strains, Phase IV (KMG-IV): sequencing the most valuable type-strain genomes for metagenomic binning, comparative biology and taxonomic classification.</title>
        <authorList>
            <person name="Goeker M."/>
        </authorList>
    </citation>
    <scope>NUCLEOTIDE SEQUENCE [LARGE SCALE GENOMIC DNA]</scope>
    <source>
        <strain evidence="3 4">DSM 15730</strain>
    </source>
</reference>
<dbReference type="InterPro" id="IPR036388">
    <property type="entry name" value="WH-like_DNA-bd_sf"/>
</dbReference>
<dbReference type="InterPro" id="IPR036390">
    <property type="entry name" value="WH_DNA-bd_sf"/>
</dbReference>
<dbReference type="InterPro" id="IPR011991">
    <property type="entry name" value="ArsR-like_HTH"/>
</dbReference>
<dbReference type="Gene3D" id="1.10.10.10">
    <property type="entry name" value="Winged helix-like DNA-binding domain superfamily/Winged helix DNA-binding domain"/>
    <property type="match status" value="1"/>
</dbReference>
<evidence type="ECO:0000313" key="3">
    <source>
        <dbReference type="EMBL" id="MBA2876586.1"/>
    </source>
</evidence>
<dbReference type="GO" id="GO:0003700">
    <property type="term" value="F:DNA-binding transcription factor activity"/>
    <property type="evidence" value="ECO:0007669"/>
    <property type="project" value="InterPro"/>
</dbReference>
<dbReference type="CDD" id="cd00090">
    <property type="entry name" value="HTH_ARSR"/>
    <property type="match status" value="1"/>
</dbReference>
<gene>
    <name evidence="3" type="ORF">HNR31_003404</name>
</gene>
<sequence>MKETKADLILHPIRIRIIQSLIGGKRLTVQEMMEFLPEVPQASLYRHLKKLEEAELIKIVEKRKIRGTIEKVYALPNESSGLTNEDLQSLSREEHMNIFMRFIANILADYERYLSREEIDLVKDGVGFRQARFYASDEEFFQFAKTVSEAMKKLMNNKPSPQRKKRIFTSITMPESEERVKY</sequence>
<dbReference type="AlphaFoldDB" id="A0A7V9Z9X8"/>